<dbReference type="RefSeq" id="WP_126605873.1">
    <property type="nucleotide sequence ID" value="NZ_AP025146.1"/>
</dbReference>
<name>A0AAV5NLZ3_9VIBR</name>
<comment type="caution">
    <text evidence="1">The sequence shown here is derived from an EMBL/GenBank/DDBJ whole genome shotgun (WGS) entry which is preliminary data.</text>
</comment>
<gene>
    <name evidence="1" type="ORF">GCM10007932_05920</name>
</gene>
<proteinExistence type="predicted"/>
<evidence type="ECO:0000313" key="2">
    <source>
        <dbReference type="Proteomes" id="UP001156690"/>
    </source>
</evidence>
<dbReference type="AlphaFoldDB" id="A0AAV5NLZ3"/>
<dbReference type="Proteomes" id="UP001156690">
    <property type="component" value="Unassembled WGS sequence"/>
</dbReference>
<protein>
    <recommendedName>
        <fullName evidence="3">FCP1 homology domain-containing protein</fullName>
    </recommendedName>
</protein>
<sequence>MFIVLFCIVAITLWLLNKFVLPFNNQPLSDNPAVMNPVLPVKKETPAYKLALPTLTKSSPTLFLDIDGVCHKNFDESLSHLPILEAFLEEHKGVQIVISSTWRTTCEKEFLARCLGKKVWASVVGFTPILGTREQEVLSFVESHSIEHFVCLDDDRTEFFGGVPVIFTDRSSAITSREVSQLSRWYHRAR</sequence>
<dbReference type="EMBL" id="BSNX01000003">
    <property type="protein sequence ID" value="GLQ71232.1"/>
    <property type="molecule type" value="Genomic_DNA"/>
</dbReference>
<accession>A0AAV5NLZ3</accession>
<dbReference type="Pfam" id="PF18143">
    <property type="entry name" value="HAD_SAK_2"/>
    <property type="match status" value="1"/>
</dbReference>
<organism evidence="1 2">
    <name type="scientific">Vibrio penaeicida</name>
    <dbReference type="NCBI Taxonomy" id="104609"/>
    <lineage>
        <taxon>Bacteria</taxon>
        <taxon>Pseudomonadati</taxon>
        <taxon>Pseudomonadota</taxon>
        <taxon>Gammaproteobacteria</taxon>
        <taxon>Vibrionales</taxon>
        <taxon>Vibrionaceae</taxon>
        <taxon>Vibrio</taxon>
    </lineage>
</organism>
<reference evidence="2" key="1">
    <citation type="journal article" date="2019" name="Int. J. Syst. Evol. Microbiol.">
        <title>The Global Catalogue of Microorganisms (GCM) 10K type strain sequencing project: providing services to taxonomists for standard genome sequencing and annotation.</title>
        <authorList>
            <consortium name="The Broad Institute Genomics Platform"/>
            <consortium name="The Broad Institute Genome Sequencing Center for Infectious Disease"/>
            <person name="Wu L."/>
            <person name="Ma J."/>
        </authorList>
    </citation>
    <scope>NUCLEOTIDE SEQUENCE [LARGE SCALE GENOMIC DNA]</scope>
    <source>
        <strain evidence="2">NBRC 15640</strain>
    </source>
</reference>
<evidence type="ECO:0008006" key="3">
    <source>
        <dbReference type="Google" id="ProtNLM"/>
    </source>
</evidence>
<evidence type="ECO:0000313" key="1">
    <source>
        <dbReference type="EMBL" id="GLQ71232.1"/>
    </source>
</evidence>
<keyword evidence="2" id="KW-1185">Reference proteome</keyword>